<dbReference type="InterPro" id="IPR007712">
    <property type="entry name" value="RelE/ParE_toxin"/>
</dbReference>
<name>A0ABX5PWS8_9FLAO</name>
<gene>
    <name evidence="2" type="ORF">LX97_02001</name>
</gene>
<dbReference type="Proteomes" id="UP000248584">
    <property type="component" value="Unassembled WGS sequence"/>
</dbReference>
<sequence length="93" mass="11420">MYSLEIKEEARLQITDVFHYYESKRLGLGDLFLNHLENYFKRIIENPEHFPEKRKPYREAYLKRFPFLVIYTIEETKIIIYAVFNTSRNPDKK</sequence>
<protein>
    <submittedName>
        <fullName evidence="2">ParE-like toxin of type II ParDE toxin-antitoxin system</fullName>
    </submittedName>
</protein>
<dbReference type="Gene3D" id="3.30.2310.20">
    <property type="entry name" value="RelE-like"/>
    <property type="match status" value="1"/>
</dbReference>
<keyword evidence="3" id="KW-1185">Reference proteome</keyword>
<dbReference type="RefSeq" id="WP_015363318.1">
    <property type="nucleotide sequence ID" value="NZ_QKZR01000003.1"/>
</dbReference>
<keyword evidence="1" id="KW-1277">Toxin-antitoxin system</keyword>
<evidence type="ECO:0000313" key="2">
    <source>
        <dbReference type="EMBL" id="PZX39647.1"/>
    </source>
</evidence>
<comment type="caution">
    <text evidence="2">The sequence shown here is derived from an EMBL/GenBank/DDBJ whole genome shotgun (WGS) entry which is preliminary data.</text>
</comment>
<reference evidence="2 3" key="1">
    <citation type="submission" date="2018-06" db="EMBL/GenBank/DDBJ databases">
        <title>Genomic Encyclopedia of Archaeal and Bacterial Type Strains, Phase II (KMG-II): from individual species to whole genera.</title>
        <authorList>
            <person name="Goeker M."/>
        </authorList>
    </citation>
    <scope>NUCLEOTIDE SEQUENCE [LARGE SCALE GENOMIC DNA]</scope>
    <source>
        <strain evidence="2 3">DSM 17205</strain>
    </source>
</reference>
<evidence type="ECO:0000313" key="3">
    <source>
        <dbReference type="Proteomes" id="UP000248584"/>
    </source>
</evidence>
<dbReference type="EMBL" id="QKZR01000003">
    <property type="protein sequence ID" value="PZX39647.1"/>
    <property type="molecule type" value="Genomic_DNA"/>
</dbReference>
<dbReference type="InterPro" id="IPR035093">
    <property type="entry name" value="RelE/ParE_toxin_dom_sf"/>
</dbReference>
<accession>A0ABX5PWS8</accession>
<dbReference type="Pfam" id="PF05016">
    <property type="entry name" value="ParE_toxin"/>
    <property type="match status" value="1"/>
</dbReference>
<organism evidence="2 3">
    <name type="scientific">Nonlabens dokdonensis</name>
    <dbReference type="NCBI Taxonomy" id="328515"/>
    <lineage>
        <taxon>Bacteria</taxon>
        <taxon>Pseudomonadati</taxon>
        <taxon>Bacteroidota</taxon>
        <taxon>Flavobacteriia</taxon>
        <taxon>Flavobacteriales</taxon>
        <taxon>Flavobacteriaceae</taxon>
        <taxon>Nonlabens</taxon>
    </lineage>
</organism>
<evidence type="ECO:0000256" key="1">
    <source>
        <dbReference type="ARBA" id="ARBA00022649"/>
    </source>
</evidence>
<proteinExistence type="predicted"/>